<protein>
    <submittedName>
        <fullName evidence="1">Uncharacterized protein</fullName>
    </submittedName>
</protein>
<dbReference type="Proteomes" id="UP001148018">
    <property type="component" value="Unassembled WGS sequence"/>
</dbReference>
<evidence type="ECO:0000313" key="2">
    <source>
        <dbReference type="Proteomes" id="UP001148018"/>
    </source>
</evidence>
<dbReference type="EMBL" id="JANIIK010000117">
    <property type="protein sequence ID" value="KAJ3587068.1"/>
    <property type="molecule type" value="Genomic_DNA"/>
</dbReference>
<organism evidence="1 2">
    <name type="scientific">Muraenolepis orangiensis</name>
    <name type="common">Patagonian moray cod</name>
    <dbReference type="NCBI Taxonomy" id="630683"/>
    <lineage>
        <taxon>Eukaryota</taxon>
        <taxon>Metazoa</taxon>
        <taxon>Chordata</taxon>
        <taxon>Craniata</taxon>
        <taxon>Vertebrata</taxon>
        <taxon>Euteleostomi</taxon>
        <taxon>Actinopterygii</taxon>
        <taxon>Neopterygii</taxon>
        <taxon>Teleostei</taxon>
        <taxon>Neoteleostei</taxon>
        <taxon>Acanthomorphata</taxon>
        <taxon>Zeiogadaria</taxon>
        <taxon>Gadariae</taxon>
        <taxon>Gadiformes</taxon>
        <taxon>Muraenolepidoidei</taxon>
        <taxon>Muraenolepididae</taxon>
        <taxon>Muraenolepis</taxon>
    </lineage>
</organism>
<feature type="non-terminal residue" evidence="1">
    <location>
        <position position="1"/>
    </location>
</feature>
<accession>A0A9Q0I6X1</accession>
<dbReference type="OrthoDB" id="18740at2759"/>
<reference evidence="1" key="1">
    <citation type="submission" date="2022-07" db="EMBL/GenBank/DDBJ databases">
        <title>Chromosome-level genome of Muraenolepis orangiensis.</title>
        <authorList>
            <person name="Kim J."/>
        </authorList>
    </citation>
    <scope>NUCLEOTIDE SEQUENCE</scope>
    <source>
        <strain evidence="1">KU_S4_2022</strain>
        <tissue evidence="1">Muscle</tissue>
    </source>
</reference>
<comment type="caution">
    <text evidence="1">The sequence shown here is derived from an EMBL/GenBank/DDBJ whole genome shotgun (WGS) entry which is preliminary data.</text>
</comment>
<name>A0A9Q0I6X1_9TELE</name>
<gene>
    <name evidence="1" type="ORF">NHX12_013458</name>
</gene>
<keyword evidence="2" id="KW-1185">Reference proteome</keyword>
<feature type="non-terminal residue" evidence="1">
    <location>
        <position position="57"/>
    </location>
</feature>
<dbReference type="AlphaFoldDB" id="A0A9Q0I6X1"/>
<evidence type="ECO:0000313" key="1">
    <source>
        <dbReference type="EMBL" id="KAJ3587068.1"/>
    </source>
</evidence>
<proteinExistence type="predicted"/>
<sequence length="57" mass="6455">TVRDAQQLLLRRQSHESMVRSVVEKGEALLDTVQDPTVPDNMKRLQADYQDLCSAAK</sequence>